<sequence length="60" mass="7004">NSCISFALFKVSKLVEKRIYKQKFALQVVKVINVLKYYDNEQTQQLHGDLEASGFKRKNP</sequence>
<name>A0A9N9GJ08_FUNMO</name>
<dbReference type="EMBL" id="CAJVPP010002727">
    <property type="protein sequence ID" value="CAG8609571.1"/>
    <property type="molecule type" value="Genomic_DNA"/>
</dbReference>
<evidence type="ECO:0000313" key="1">
    <source>
        <dbReference type="EMBL" id="CAG8609571.1"/>
    </source>
</evidence>
<protein>
    <submittedName>
        <fullName evidence="1">1893_t:CDS:1</fullName>
    </submittedName>
</protein>
<proteinExistence type="predicted"/>
<organism evidence="1 2">
    <name type="scientific">Funneliformis mosseae</name>
    <name type="common">Endomycorrhizal fungus</name>
    <name type="synonym">Glomus mosseae</name>
    <dbReference type="NCBI Taxonomy" id="27381"/>
    <lineage>
        <taxon>Eukaryota</taxon>
        <taxon>Fungi</taxon>
        <taxon>Fungi incertae sedis</taxon>
        <taxon>Mucoromycota</taxon>
        <taxon>Glomeromycotina</taxon>
        <taxon>Glomeromycetes</taxon>
        <taxon>Glomerales</taxon>
        <taxon>Glomeraceae</taxon>
        <taxon>Funneliformis</taxon>
    </lineage>
</organism>
<comment type="caution">
    <text evidence="1">The sequence shown here is derived from an EMBL/GenBank/DDBJ whole genome shotgun (WGS) entry which is preliminary data.</text>
</comment>
<dbReference type="Proteomes" id="UP000789375">
    <property type="component" value="Unassembled WGS sequence"/>
</dbReference>
<evidence type="ECO:0000313" key="2">
    <source>
        <dbReference type="Proteomes" id="UP000789375"/>
    </source>
</evidence>
<gene>
    <name evidence="1" type="ORF">FMOSSE_LOCUS9384</name>
</gene>
<accession>A0A9N9GJ08</accession>
<keyword evidence="2" id="KW-1185">Reference proteome</keyword>
<dbReference type="AlphaFoldDB" id="A0A9N9GJ08"/>
<feature type="non-terminal residue" evidence="1">
    <location>
        <position position="1"/>
    </location>
</feature>
<reference evidence="1" key="1">
    <citation type="submission" date="2021-06" db="EMBL/GenBank/DDBJ databases">
        <authorList>
            <person name="Kallberg Y."/>
            <person name="Tangrot J."/>
            <person name="Rosling A."/>
        </authorList>
    </citation>
    <scope>NUCLEOTIDE SEQUENCE</scope>
    <source>
        <strain evidence="1">87-6 pot B 2015</strain>
    </source>
</reference>